<evidence type="ECO:0000259" key="4">
    <source>
        <dbReference type="PROSITE" id="PS50822"/>
    </source>
</evidence>
<dbReference type="Pfam" id="PF02171">
    <property type="entry name" value="Piwi"/>
    <property type="match status" value="1"/>
</dbReference>
<dbReference type="CDD" id="cd04657">
    <property type="entry name" value="Piwi_ago-like"/>
    <property type="match status" value="1"/>
</dbReference>
<name>A0A9P9WYW0_9PEZI</name>
<feature type="region of interest" description="Disordered" evidence="2">
    <location>
        <begin position="1"/>
        <end position="122"/>
    </location>
</feature>
<dbReference type="Gene3D" id="3.40.50.2300">
    <property type="match status" value="1"/>
</dbReference>
<dbReference type="PROSITE" id="PS50822">
    <property type="entry name" value="PIWI"/>
    <property type="match status" value="1"/>
</dbReference>
<dbReference type="AlphaFoldDB" id="A0A9P9WYW0"/>
<comment type="caution">
    <text evidence="5">The sequence shown here is derived from an EMBL/GenBank/DDBJ whole genome shotgun (WGS) entry which is preliminary data.</text>
</comment>
<evidence type="ECO:0000313" key="5">
    <source>
        <dbReference type="EMBL" id="KAI1881646.1"/>
    </source>
</evidence>
<feature type="compositionally biased region" description="Gly residues" evidence="2">
    <location>
        <begin position="49"/>
        <end position="59"/>
    </location>
</feature>
<feature type="compositionally biased region" description="Gly residues" evidence="2">
    <location>
        <begin position="71"/>
        <end position="81"/>
    </location>
</feature>
<feature type="compositionally biased region" description="Basic and acidic residues" evidence="2">
    <location>
        <begin position="95"/>
        <end position="108"/>
    </location>
</feature>
<dbReference type="SMART" id="SM01163">
    <property type="entry name" value="DUF1785"/>
    <property type="match status" value="1"/>
</dbReference>
<dbReference type="InterPro" id="IPR014811">
    <property type="entry name" value="ArgoL1"/>
</dbReference>
<dbReference type="GO" id="GO:0003723">
    <property type="term" value="F:RNA binding"/>
    <property type="evidence" value="ECO:0007669"/>
    <property type="project" value="InterPro"/>
</dbReference>
<feature type="domain" description="PAZ" evidence="3">
    <location>
        <begin position="382"/>
        <end position="507"/>
    </location>
</feature>
<evidence type="ECO:0000259" key="3">
    <source>
        <dbReference type="PROSITE" id="PS50821"/>
    </source>
</evidence>
<feature type="domain" description="Piwi" evidence="4">
    <location>
        <begin position="683"/>
        <end position="990"/>
    </location>
</feature>
<dbReference type="Gene3D" id="2.170.260.10">
    <property type="entry name" value="paz domain"/>
    <property type="match status" value="1"/>
</dbReference>
<dbReference type="InterPro" id="IPR036397">
    <property type="entry name" value="RNaseH_sf"/>
</dbReference>
<sequence length="1049" mass="116499">MSSQQGPGPRHAAVQRVAGMGFDGASDRPGGPGGSSHRGSQRGSISGIQSGGSQAGGSQAGSPSRSRAGSNAGGSQAGGSQAGSAAGPGPFHKGTGKDPAFDPNDPRPSRPTISDTELVGKRVDLPPEAFRSETGGTRFAVRPGMNTEGKPIQVYLNCFPVTAVPNADIYQYDINVTPNPKDSRALVKKVWMSNAVQTWLAKTGAKWLFDGSKLAWSNKPIPRNEHRQAVDLDTEAGKPQTGRQGIYYVQIRQSSTVRMAYLQKYLEKKADWDNHVLECMNFLDHLMRQWPSEQMMTIKRNFYPRDGVEMQLDPMVGVRKGVYSAFRLGDTTSGSISRGLVLNVDVANTAFWIQEQTLARVAQWLLSPHHSRNWEASMPFGKVADLLRPVETKDKSGNLDYVQSEGFKKIKRIERLRIHITHRGKEQNPRAYKVKRVIFDKKYGQKGGDSYNVTFAAKNKKTGEFAAPISIYDYWKKKYGRLGYPDLPIIETERDGLFPMEVCKLDNFQRYAYKLDPEQTSAMIKIAVSRPNIRKTEIMKGVGQLKWNQDPYFREYGIKVNNEMLLSNARLLKNPEIHFGGGAKLNPGMAGRWDLRGKKFIEPNPRPLVSWGFIGCGANDGQAVEKAALSAFASNFCRIYKGHGGIIGKDPFVEVYPFSVTYPEMCTKAYNDTGNFCKNRPQIIFFVTGTRNQLVYERLKKNMDCRICLISQNMLADHVRRNSPQYCSNVAMKVNAKLGGSTCKATPIGQKPNFMYFQVPTMVLGLDVTHGAPASGQPSIAALTMSIDKSAMRYCSNVQTNGWRTEGVTDATMLSLFDRLMKYWVKTFGGCAPKHVYYFRDGVAEGQFNYVLEHEVKTLRRIFRDAGHEAPRFTAIVATKRHHIRFFPKANDASAADKNNNPLPGTLVEHDATHPFHWDFYLASHVAIQGTARPVHYHVILDEANCNADRLQSMIYHQCYQYMRSTTPVSIHPAIYYSHLAAARAVAHQDIASSNREVPSGKAGFPLGKSGSVYSGAKPLTEAPALLPMSNQGANADQVAHLNTTMWYI</sequence>
<evidence type="ECO:0000313" key="6">
    <source>
        <dbReference type="Proteomes" id="UP000829685"/>
    </source>
</evidence>
<dbReference type="InterPro" id="IPR045246">
    <property type="entry name" value="Piwi_ago-like"/>
</dbReference>
<dbReference type="SUPFAM" id="SSF53098">
    <property type="entry name" value="Ribonuclease H-like"/>
    <property type="match status" value="1"/>
</dbReference>
<dbReference type="InterPro" id="IPR003100">
    <property type="entry name" value="PAZ_dom"/>
</dbReference>
<comment type="similarity">
    <text evidence="1">Belongs to the argonaute family.</text>
</comment>
<dbReference type="Pfam" id="PF08699">
    <property type="entry name" value="ArgoL1"/>
    <property type="match status" value="1"/>
</dbReference>
<dbReference type="Pfam" id="PF16486">
    <property type="entry name" value="ArgoN"/>
    <property type="match status" value="1"/>
</dbReference>
<dbReference type="InterPro" id="IPR032472">
    <property type="entry name" value="ArgoL2"/>
</dbReference>
<evidence type="ECO:0000256" key="2">
    <source>
        <dbReference type="SAM" id="MobiDB-lite"/>
    </source>
</evidence>
<dbReference type="SUPFAM" id="SSF101690">
    <property type="entry name" value="PAZ domain"/>
    <property type="match status" value="1"/>
</dbReference>
<dbReference type="Pfam" id="PF02170">
    <property type="entry name" value="PAZ"/>
    <property type="match status" value="1"/>
</dbReference>
<evidence type="ECO:0000256" key="1">
    <source>
        <dbReference type="RuleBase" id="RU361178"/>
    </source>
</evidence>
<reference evidence="5" key="1">
    <citation type="submission" date="2021-03" db="EMBL/GenBank/DDBJ databases">
        <title>Revisited historic fungal species revealed as producer of novel bioactive compounds through whole genome sequencing and comparative genomics.</title>
        <authorList>
            <person name="Vignolle G.A."/>
            <person name="Hochenegger N."/>
            <person name="Mach R.L."/>
            <person name="Mach-Aigner A.R."/>
            <person name="Javad Rahimi M."/>
            <person name="Salim K.A."/>
            <person name="Chan C.M."/>
            <person name="Lim L.B.L."/>
            <person name="Cai F."/>
            <person name="Druzhinina I.S."/>
            <person name="U'Ren J.M."/>
            <person name="Derntl C."/>
        </authorList>
    </citation>
    <scope>NUCLEOTIDE SEQUENCE</scope>
    <source>
        <strain evidence="5">TUCIM 5799</strain>
    </source>
</reference>
<dbReference type="CDD" id="cd02846">
    <property type="entry name" value="PAZ_argonaute_like"/>
    <property type="match status" value="1"/>
</dbReference>
<organism evidence="5 6">
    <name type="scientific">Neoarthrinium moseri</name>
    <dbReference type="NCBI Taxonomy" id="1658444"/>
    <lineage>
        <taxon>Eukaryota</taxon>
        <taxon>Fungi</taxon>
        <taxon>Dikarya</taxon>
        <taxon>Ascomycota</taxon>
        <taxon>Pezizomycotina</taxon>
        <taxon>Sordariomycetes</taxon>
        <taxon>Xylariomycetidae</taxon>
        <taxon>Amphisphaeriales</taxon>
        <taxon>Apiosporaceae</taxon>
        <taxon>Neoarthrinium</taxon>
    </lineage>
</organism>
<dbReference type="InterPro" id="IPR003165">
    <property type="entry name" value="Piwi"/>
</dbReference>
<dbReference type="InterPro" id="IPR012337">
    <property type="entry name" value="RNaseH-like_sf"/>
</dbReference>
<dbReference type="InterPro" id="IPR032474">
    <property type="entry name" value="Argonaute_N"/>
</dbReference>
<dbReference type="Pfam" id="PF16488">
    <property type="entry name" value="ArgoL2"/>
    <property type="match status" value="1"/>
</dbReference>
<protein>
    <submittedName>
        <fullName evidence="5">Uncharacterized protein</fullName>
    </submittedName>
</protein>
<dbReference type="InterPro" id="IPR036085">
    <property type="entry name" value="PAZ_dom_sf"/>
</dbReference>
<gene>
    <name evidence="5" type="ORF">JX265_000472</name>
</gene>
<feature type="compositionally biased region" description="Low complexity" evidence="2">
    <location>
        <begin position="60"/>
        <end position="70"/>
    </location>
</feature>
<dbReference type="SMART" id="SM00950">
    <property type="entry name" value="Piwi"/>
    <property type="match status" value="1"/>
</dbReference>
<accession>A0A9P9WYW0</accession>
<dbReference type="Proteomes" id="UP000829685">
    <property type="component" value="Unassembled WGS sequence"/>
</dbReference>
<keyword evidence="6" id="KW-1185">Reference proteome</keyword>
<proteinExistence type="inferred from homology"/>
<dbReference type="Gene3D" id="3.30.420.10">
    <property type="entry name" value="Ribonuclease H-like superfamily/Ribonuclease H"/>
    <property type="match status" value="1"/>
</dbReference>
<dbReference type="SMART" id="SM00949">
    <property type="entry name" value="PAZ"/>
    <property type="match status" value="1"/>
</dbReference>
<dbReference type="PANTHER" id="PTHR22891">
    <property type="entry name" value="EUKARYOTIC TRANSLATION INITIATION FACTOR 2C"/>
    <property type="match status" value="1"/>
</dbReference>
<feature type="compositionally biased region" description="Low complexity" evidence="2">
    <location>
        <begin position="37"/>
        <end position="48"/>
    </location>
</feature>
<dbReference type="EMBL" id="JAFIMR010000001">
    <property type="protein sequence ID" value="KAI1881646.1"/>
    <property type="molecule type" value="Genomic_DNA"/>
</dbReference>
<dbReference type="PROSITE" id="PS50821">
    <property type="entry name" value="PAZ"/>
    <property type="match status" value="1"/>
</dbReference>